<sequence>MPTLVKEDHLRAFLISLGLAPESLAELDHEALLGFTSAVLDYEARAAYNSDTGQIYGHDGYMGACKSLPPGDAAESDSVGCATLSVRLAEHNIARLINQIGELETADPDTPRLIRPAMSMLLGAGLLMNMLNSTLEHSDYRAAVKSVQECIVRSRSGLEDVKRSMRSQGIDL</sequence>
<dbReference type="Proteomes" id="UP000008703">
    <property type="component" value="Plasmid pSTRVI02"/>
</dbReference>
<keyword evidence="2" id="KW-1185">Reference proteome</keyword>
<name>G2PHW7_STRV4</name>
<evidence type="ECO:0000313" key="2">
    <source>
        <dbReference type="Proteomes" id="UP000008703"/>
    </source>
</evidence>
<evidence type="ECO:0000313" key="1">
    <source>
        <dbReference type="EMBL" id="AEM88918.1"/>
    </source>
</evidence>
<dbReference type="AlphaFoldDB" id="G2PHW7"/>
<proteinExistence type="predicted"/>
<dbReference type="HOGENOM" id="CLU_1554481_0_0_11"/>
<reference evidence="1" key="1">
    <citation type="submission" date="2011-08" db="EMBL/GenBank/DDBJ databases">
        <title>Complete sequence of plasmid 2 of Streptomyces violaceusniger Tu 4113.</title>
        <authorList>
            <consortium name="US DOE Joint Genome Institute"/>
            <person name="Lucas S."/>
            <person name="Han J."/>
            <person name="Lapidus A."/>
            <person name="Cheng J.-F."/>
            <person name="Goodwin L."/>
            <person name="Pitluck S."/>
            <person name="Peters L."/>
            <person name="Ivanova N."/>
            <person name="Daligault H."/>
            <person name="Detter J.C."/>
            <person name="Han C."/>
            <person name="Tapia R."/>
            <person name="Land M."/>
            <person name="Hauser L."/>
            <person name="Kyrpides N."/>
            <person name="Ivanova N."/>
            <person name="Pagani I."/>
            <person name="Hagen A."/>
            <person name="Katz L."/>
            <person name="Fiedler H.-P."/>
            <person name="Keasling J."/>
            <person name="Fortman J."/>
            <person name="Woyke T."/>
        </authorList>
    </citation>
    <scope>NUCLEOTIDE SEQUENCE [LARGE SCALE GENOMIC DNA]</scope>
    <source>
        <strain evidence="1">Tu 4113</strain>
        <plasmid evidence="1">pSTRVI02</plasmid>
    </source>
</reference>
<dbReference type="KEGG" id="svl:Strvi_0143"/>
<keyword evidence="1" id="KW-0614">Plasmid</keyword>
<gene>
    <name evidence="1" type="ORF">Strvi_0143</name>
</gene>
<accession>G2PHW7</accession>
<dbReference type="EMBL" id="CP002996">
    <property type="protein sequence ID" value="AEM88918.1"/>
    <property type="molecule type" value="Genomic_DNA"/>
</dbReference>
<protein>
    <submittedName>
        <fullName evidence="1">Uncharacterized protein</fullName>
    </submittedName>
</protein>
<organism evidence="1 2">
    <name type="scientific">Streptomyces violaceusniger (strain Tu 4113)</name>
    <dbReference type="NCBI Taxonomy" id="653045"/>
    <lineage>
        <taxon>Bacteria</taxon>
        <taxon>Bacillati</taxon>
        <taxon>Actinomycetota</taxon>
        <taxon>Actinomycetes</taxon>
        <taxon>Kitasatosporales</taxon>
        <taxon>Streptomycetaceae</taxon>
        <taxon>Streptomyces</taxon>
        <taxon>Streptomyces violaceusniger group</taxon>
    </lineage>
</organism>
<dbReference type="RefSeq" id="WP_014043853.1">
    <property type="nucleotide sequence ID" value="NC_015952.1"/>
</dbReference>
<geneLocation type="plasmid" evidence="1 2">
    <name>pSTRVI02</name>
</geneLocation>